<organism evidence="5 6">
    <name type="scientific">Hydrogenophaga pseudoflava</name>
    <name type="common">Pseudomonas carboxydoflava</name>
    <dbReference type="NCBI Taxonomy" id="47421"/>
    <lineage>
        <taxon>Bacteria</taxon>
        <taxon>Pseudomonadati</taxon>
        <taxon>Pseudomonadota</taxon>
        <taxon>Betaproteobacteria</taxon>
        <taxon>Burkholderiales</taxon>
        <taxon>Comamonadaceae</taxon>
        <taxon>Hydrogenophaga</taxon>
    </lineage>
</organism>
<dbReference type="KEGG" id="hpse:HPF_11510"/>
<name>A0A4P6WXG4_HYDPS</name>
<dbReference type="GO" id="GO:0003677">
    <property type="term" value="F:DNA binding"/>
    <property type="evidence" value="ECO:0007669"/>
    <property type="project" value="UniProtKB-UniRule"/>
</dbReference>
<keyword evidence="6" id="KW-1185">Reference proteome</keyword>
<accession>A0A4P6WXG4</accession>
<dbReference type="Gene3D" id="1.10.150.130">
    <property type="match status" value="1"/>
</dbReference>
<feature type="domain" description="Core-binding (CB)" evidence="4">
    <location>
        <begin position="64"/>
        <end position="154"/>
    </location>
</feature>
<keyword evidence="2 3" id="KW-0238">DNA-binding</keyword>
<evidence type="ECO:0000256" key="1">
    <source>
        <dbReference type="ARBA" id="ARBA00022908"/>
    </source>
</evidence>
<evidence type="ECO:0000256" key="2">
    <source>
        <dbReference type="ARBA" id="ARBA00023125"/>
    </source>
</evidence>
<dbReference type="EMBL" id="CP037867">
    <property type="protein sequence ID" value="QBM28317.1"/>
    <property type="molecule type" value="Genomic_DNA"/>
</dbReference>
<protein>
    <recommendedName>
        <fullName evidence="4">Core-binding (CB) domain-containing protein</fullName>
    </recommendedName>
</protein>
<gene>
    <name evidence="5" type="ORF">HPF_11510</name>
</gene>
<dbReference type="PROSITE" id="PS51900">
    <property type="entry name" value="CB"/>
    <property type="match status" value="1"/>
</dbReference>
<reference evidence="5 6" key="1">
    <citation type="submission" date="2019-03" db="EMBL/GenBank/DDBJ databases">
        <authorList>
            <person name="Sebastian G."/>
            <person name="Baumann P."/>
            <person name="Ruckert C."/>
            <person name="Kalinowski J."/>
            <person name="Nebel B."/>
            <person name="Takors R."/>
            <person name="Blombach B."/>
        </authorList>
    </citation>
    <scope>NUCLEOTIDE SEQUENCE [LARGE SCALE GENOMIC DNA]</scope>
    <source>
        <strain evidence="5 6">DSM 1084</strain>
    </source>
</reference>
<dbReference type="InterPro" id="IPR010998">
    <property type="entry name" value="Integrase_recombinase_N"/>
</dbReference>
<evidence type="ECO:0000313" key="6">
    <source>
        <dbReference type="Proteomes" id="UP000293912"/>
    </source>
</evidence>
<keyword evidence="1" id="KW-0229">DNA integration</keyword>
<dbReference type="AlphaFoldDB" id="A0A4P6WXG4"/>
<dbReference type="GO" id="GO:0015074">
    <property type="term" value="P:DNA integration"/>
    <property type="evidence" value="ECO:0007669"/>
    <property type="project" value="UniProtKB-KW"/>
</dbReference>
<evidence type="ECO:0000256" key="3">
    <source>
        <dbReference type="PROSITE-ProRule" id="PRU01248"/>
    </source>
</evidence>
<dbReference type="RefSeq" id="WP_133156665.1">
    <property type="nucleotide sequence ID" value="NZ_CP037867.1"/>
</dbReference>
<proteinExistence type="predicted"/>
<evidence type="ECO:0000313" key="5">
    <source>
        <dbReference type="EMBL" id="QBM28317.1"/>
    </source>
</evidence>
<dbReference type="Proteomes" id="UP000293912">
    <property type="component" value="Chromosome"/>
</dbReference>
<evidence type="ECO:0000259" key="4">
    <source>
        <dbReference type="PROSITE" id="PS51900"/>
    </source>
</evidence>
<dbReference type="InterPro" id="IPR044068">
    <property type="entry name" value="CB"/>
</dbReference>
<sequence>MGKRKVFVKTALVRAQAEGPADIEWSEASSRPRKTVVEFGQSASTRRSFDFAPWYRLGIDPIVLACQQQIERFLDKRDADVEVTTIIAYCAEGLRHFFHYLAAHSAAMTRPLTLADITRDTVDGYLLYLRDGELSRSTQHLRYSLVKSVLLALGRRGLFTLVDSGDEATFPSNPMPGSGRHGKAEAPLPRTQRQAFAAAVKTAVMPLLSGDDEPTGTLLAYALLIVALHTGRNTTPLLEMPVDCLRAHPKQGAMFLVLHKRRGHTTYKVALRSARSNDRTAESTSTLRPTVTQLIHRVIELTGPLRQEAPTALRERLWIYRSRRIDEPGTITALTSSSLRQAIGKLVADHQLQDAGGQPLRLNVGRLRKTFVNRIHEILEGDLVATAAAAGNHPHITERYYLRPGEASQRNWQFMGQCLVDELRSGTLGATERTPVGRCSDITTGEFAPKHDGALCRSFLNCLRCRNYVVTGDDLWRLFSFYWRVLRERPRTDPRRWHQQLAHIPRLIERDVIAAGLAGNFFTPTQVDAARERARHDPHPFWAGPTILSDLEALE</sequence>